<dbReference type="RefSeq" id="WP_162334500.1">
    <property type="nucleotide sequence ID" value="NZ_CP048113.1"/>
</dbReference>
<keyword evidence="1" id="KW-0472">Membrane</keyword>
<dbReference type="KEGG" id="chih:GWR21_25300"/>
<reference evidence="2 3" key="1">
    <citation type="submission" date="2020-01" db="EMBL/GenBank/DDBJ databases">
        <title>Complete genome sequence of Chitinophaga sp. H33E-04 isolated from quinoa roots.</title>
        <authorList>
            <person name="Weon H.-Y."/>
            <person name="Lee S.A."/>
        </authorList>
    </citation>
    <scope>NUCLEOTIDE SEQUENCE [LARGE SCALE GENOMIC DNA]</scope>
    <source>
        <strain evidence="2 3">H33E-04</strain>
    </source>
</reference>
<dbReference type="EMBL" id="CP048113">
    <property type="protein sequence ID" value="QHS62775.1"/>
    <property type="molecule type" value="Genomic_DNA"/>
</dbReference>
<accession>A0A6B9ZNT4</accession>
<keyword evidence="1" id="KW-1133">Transmembrane helix</keyword>
<evidence type="ECO:0000313" key="3">
    <source>
        <dbReference type="Proteomes" id="UP000476411"/>
    </source>
</evidence>
<feature type="transmembrane region" description="Helical" evidence="1">
    <location>
        <begin position="110"/>
        <end position="131"/>
    </location>
</feature>
<organism evidence="2 3">
    <name type="scientific">Chitinophaga agri</name>
    <dbReference type="NCBI Taxonomy" id="2703787"/>
    <lineage>
        <taxon>Bacteria</taxon>
        <taxon>Pseudomonadati</taxon>
        <taxon>Bacteroidota</taxon>
        <taxon>Chitinophagia</taxon>
        <taxon>Chitinophagales</taxon>
        <taxon>Chitinophagaceae</taxon>
        <taxon>Chitinophaga</taxon>
    </lineage>
</organism>
<name>A0A6B9ZNT4_9BACT</name>
<keyword evidence="3" id="KW-1185">Reference proteome</keyword>
<gene>
    <name evidence="2" type="ORF">GWR21_25300</name>
</gene>
<evidence type="ECO:0000256" key="1">
    <source>
        <dbReference type="SAM" id="Phobius"/>
    </source>
</evidence>
<dbReference type="Proteomes" id="UP000476411">
    <property type="component" value="Chromosome"/>
</dbReference>
<keyword evidence="1" id="KW-0812">Transmembrane</keyword>
<proteinExistence type="predicted"/>
<dbReference type="AlphaFoldDB" id="A0A6B9ZNT4"/>
<protein>
    <submittedName>
        <fullName evidence="2">Uncharacterized protein</fullName>
    </submittedName>
</protein>
<sequence>MDYERYISDGNIEKVLLGFATPEEETEYRIHLDLFPEIQTESDEVERRLERLSFKEAALPPAHLKTSLMQQIALETDRPATGFWYNRKDVHYEDIQPPTNKMRVHIGWKLLLISLLVMIAVSLMASIYFFYMTLSK</sequence>
<evidence type="ECO:0000313" key="2">
    <source>
        <dbReference type="EMBL" id="QHS62775.1"/>
    </source>
</evidence>